<accession>E4TTA7</accession>
<gene>
    <name evidence="1" type="ordered locus">Ftrac_1952</name>
</gene>
<dbReference type="Proteomes" id="UP000008720">
    <property type="component" value="Chromosome"/>
</dbReference>
<dbReference type="RefSeq" id="WP_013454080.1">
    <property type="nucleotide sequence ID" value="NC_014759.1"/>
</dbReference>
<evidence type="ECO:0000313" key="1">
    <source>
        <dbReference type="EMBL" id="ADR21937.1"/>
    </source>
</evidence>
<reference evidence="1 2" key="1">
    <citation type="journal article" date="2011" name="Stand. Genomic Sci.">
        <title>Complete genome sequence of Marivirga tractuosa type strain (H-43).</title>
        <authorList>
            <person name="Pagani I."/>
            <person name="Chertkov O."/>
            <person name="Lapidus A."/>
            <person name="Lucas S."/>
            <person name="Del Rio T.G."/>
            <person name="Tice H."/>
            <person name="Copeland A."/>
            <person name="Cheng J.F."/>
            <person name="Nolan M."/>
            <person name="Saunders E."/>
            <person name="Pitluck S."/>
            <person name="Held B."/>
            <person name="Goodwin L."/>
            <person name="Liolios K."/>
            <person name="Ovchinikova G."/>
            <person name="Ivanova N."/>
            <person name="Mavromatis K."/>
            <person name="Pati A."/>
            <person name="Chen A."/>
            <person name="Palaniappan K."/>
            <person name="Land M."/>
            <person name="Hauser L."/>
            <person name="Jeffries C.D."/>
            <person name="Detter J.C."/>
            <person name="Han C."/>
            <person name="Tapia R."/>
            <person name="Ngatchou-Djao O.D."/>
            <person name="Rohde M."/>
            <person name="Goker M."/>
            <person name="Spring S."/>
            <person name="Sikorski J."/>
            <person name="Woyke T."/>
            <person name="Bristow J."/>
            <person name="Eisen J.A."/>
            <person name="Markowitz V."/>
            <person name="Hugenholtz P."/>
            <person name="Klenk H.P."/>
            <person name="Kyrpides N.C."/>
        </authorList>
    </citation>
    <scope>NUCLEOTIDE SEQUENCE [LARGE SCALE GENOMIC DNA]</scope>
    <source>
        <strain evidence="2">ATCC 23168 / DSM 4126 / NBRC 15989 / NCIMB 1408 / VKM B-1430 / H-43</strain>
    </source>
</reference>
<evidence type="ECO:0000313" key="2">
    <source>
        <dbReference type="Proteomes" id="UP000008720"/>
    </source>
</evidence>
<keyword evidence="2" id="KW-1185">Reference proteome</keyword>
<sequence>MGSLDKRYYEIGRKYEKVSENYRRPYILGVDINETEKPFIMVAGDHHSDIGVKVVSLEELFSGKLDTHIAKAGCIDFVNRLKNSISAGESFPPRFLKNLVSVEE</sequence>
<dbReference type="HOGENOM" id="CLU_2246790_0_0_10"/>
<dbReference type="KEGG" id="mtt:Ftrac_1952"/>
<dbReference type="EMBL" id="CP002349">
    <property type="protein sequence ID" value="ADR21937.1"/>
    <property type="molecule type" value="Genomic_DNA"/>
</dbReference>
<dbReference type="STRING" id="643867.Ftrac_1952"/>
<protein>
    <submittedName>
        <fullName evidence="1">Uncharacterized protein</fullName>
    </submittedName>
</protein>
<organism evidence="1 2">
    <name type="scientific">Marivirga tractuosa (strain ATCC 23168 / DSM 4126 / NBRC 15989 / NCIMB 1408 / VKM B-1430 / H-43)</name>
    <name type="common">Microscilla tractuosa</name>
    <name type="synonym">Flexibacter tractuosus</name>
    <dbReference type="NCBI Taxonomy" id="643867"/>
    <lineage>
        <taxon>Bacteria</taxon>
        <taxon>Pseudomonadati</taxon>
        <taxon>Bacteroidota</taxon>
        <taxon>Cytophagia</taxon>
        <taxon>Cytophagales</taxon>
        <taxon>Marivirgaceae</taxon>
        <taxon>Marivirga</taxon>
    </lineage>
</organism>
<dbReference type="AlphaFoldDB" id="E4TTA7"/>
<proteinExistence type="predicted"/>
<name>E4TTA7_MARTH</name>